<dbReference type="InterPro" id="IPR018357">
    <property type="entry name" value="Hexapep_transf_CS"/>
</dbReference>
<accession>A0A840MLP1</accession>
<sequence>MPTQSFRLSELVALFGGELVGDDIVISQVAPLDQADPTSLAFMASPKYRQQLAETQAAAVIVPISAADATDKPRIVAKDPYLYFAQVSSRLNPPKRLPAGIHPSASVSTSARLGANVAIGPNAVIGDDVVLGDEVEIMAGAVIGDGVAIGAESRIYANVTIYHGCVIGQRCGIHSGAVIGADGFGLAWTGQDWFKIPQIGRVVIGDDVEIGANTTIDRGAMADTVIEEGAKLDNQIQIAHNCVIGKHTAIAACVGIAGSTRIGAYCTVGGAAMFVGHIEVCDKTHIAGGALVSKSITKPGAYAGSYPIAARDEWLKNAAHIRHLDTLATRIKALERQLKHKNEE</sequence>
<dbReference type="SUPFAM" id="SSF51161">
    <property type="entry name" value="Trimeric LpxA-like enzymes"/>
    <property type="match status" value="1"/>
</dbReference>
<dbReference type="InterPro" id="IPR011004">
    <property type="entry name" value="Trimer_LpxA-like_sf"/>
</dbReference>
<comment type="pathway">
    <text evidence="7">Bacterial outer membrane biogenesis; LPS lipid A biosynthesis.</text>
</comment>
<evidence type="ECO:0000256" key="3">
    <source>
        <dbReference type="ARBA" id="ARBA00022679"/>
    </source>
</evidence>
<dbReference type="EMBL" id="JACHHY010000018">
    <property type="protein sequence ID" value="MBB5019558.1"/>
    <property type="molecule type" value="Genomic_DNA"/>
</dbReference>
<comment type="subunit">
    <text evidence="7">Homotrimer.</text>
</comment>
<dbReference type="PANTHER" id="PTHR43378:SF2">
    <property type="entry name" value="UDP-3-O-ACYLGLUCOSAMINE N-ACYLTRANSFERASE 1, MITOCHONDRIAL-RELATED"/>
    <property type="match status" value="1"/>
</dbReference>
<evidence type="ECO:0000256" key="5">
    <source>
        <dbReference type="ARBA" id="ARBA00023098"/>
    </source>
</evidence>
<dbReference type="GO" id="GO:0016020">
    <property type="term" value="C:membrane"/>
    <property type="evidence" value="ECO:0007669"/>
    <property type="project" value="GOC"/>
</dbReference>
<keyword evidence="11" id="KW-1185">Reference proteome</keyword>
<evidence type="ECO:0000256" key="4">
    <source>
        <dbReference type="ARBA" id="ARBA00022737"/>
    </source>
</evidence>
<comment type="caution">
    <text evidence="10">The sequence shown here is derived from an EMBL/GenBank/DDBJ whole genome shotgun (WGS) entry which is preliminary data.</text>
</comment>
<dbReference type="InterPro" id="IPR020573">
    <property type="entry name" value="UDP_GlcNAc_AcTrfase_non-rep"/>
</dbReference>
<dbReference type="GO" id="GO:0016410">
    <property type="term" value="F:N-acyltransferase activity"/>
    <property type="evidence" value="ECO:0007669"/>
    <property type="project" value="InterPro"/>
</dbReference>
<evidence type="ECO:0000313" key="10">
    <source>
        <dbReference type="EMBL" id="MBB5019558.1"/>
    </source>
</evidence>
<feature type="domain" description="UDP-3-O-[3-hydroxymyristoyl] glucosamine N-acyltransferase non-repeat region" evidence="8">
    <location>
        <begin position="23"/>
        <end position="88"/>
    </location>
</feature>
<comment type="function">
    <text evidence="7">Catalyzes the N-acylation of UDP-3-O-acylglucosamine using 3-hydroxyacyl-ACP as the acyl donor. Is involved in the biosynthesis of lipid A, a phosphorylated glycolipid that anchors the lipopolysaccharide to the outer membrane of the cell.</text>
</comment>
<keyword evidence="6 7" id="KW-0012">Acyltransferase</keyword>
<comment type="similarity">
    <text evidence="7">Belongs to the transferase hexapeptide repeat family. LpxD subfamily.</text>
</comment>
<name>A0A840MLP1_9PROT</name>
<dbReference type="NCBIfam" id="TIGR01853">
    <property type="entry name" value="lipid_A_lpxD"/>
    <property type="match status" value="1"/>
</dbReference>
<proteinExistence type="inferred from homology"/>
<dbReference type="Pfam" id="PF00132">
    <property type="entry name" value="Hexapep"/>
    <property type="match status" value="1"/>
</dbReference>
<dbReference type="UniPathway" id="UPA00973"/>
<reference evidence="10 11" key="1">
    <citation type="submission" date="2020-08" db="EMBL/GenBank/DDBJ databases">
        <title>Genomic Encyclopedia of Type Strains, Phase IV (KMG-IV): sequencing the most valuable type-strain genomes for metagenomic binning, comparative biology and taxonomic classification.</title>
        <authorList>
            <person name="Goeker M."/>
        </authorList>
    </citation>
    <scope>NUCLEOTIDE SEQUENCE [LARGE SCALE GENOMIC DNA]</scope>
    <source>
        <strain evidence="10 11">DSM 27165</strain>
    </source>
</reference>
<dbReference type="Proteomes" id="UP000575898">
    <property type="component" value="Unassembled WGS sequence"/>
</dbReference>
<evidence type="ECO:0000256" key="2">
    <source>
        <dbReference type="ARBA" id="ARBA00022556"/>
    </source>
</evidence>
<dbReference type="AlphaFoldDB" id="A0A840MLP1"/>
<gene>
    <name evidence="7" type="primary">lpxD</name>
    <name evidence="10" type="ORF">HNQ59_002860</name>
</gene>
<evidence type="ECO:0000259" key="8">
    <source>
        <dbReference type="Pfam" id="PF04613"/>
    </source>
</evidence>
<dbReference type="GO" id="GO:0103118">
    <property type="term" value="F:UDP-3-O-[(3R)-3-hydroxyacyl]-glucosamine N-acyltransferase activity"/>
    <property type="evidence" value="ECO:0007669"/>
    <property type="project" value="UniProtKB-EC"/>
</dbReference>
<dbReference type="CDD" id="cd03352">
    <property type="entry name" value="LbH_LpxD"/>
    <property type="match status" value="1"/>
</dbReference>
<dbReference type="EC" id="2.3.1.191" evidence="7"/>
<keyword evidence="4 7" id="KW-0677">Repeat</keyword>
<dbReference type="Gene3D" id="1.20.5.170">
    <property type="match status" value="1"/>
</dbReference>
<dbReference type="RefSeq" id="WP_184040620.1">
    <property type="nucleotide sequence ID" value="NZ_JACHHY010000018.1"/>
</dbReference>
<keyword evidence="1 7" id="KW-0444">Lipid biosynthesis</keyword>
<keyword evidence="3 7" id="KW-0808">Transferase</keyword>
<dbReference type="NCBIfam" id="NF002060">
    <property type="entry name" value="PRK00892.1"/>
    <property type="match status" value="1"/>
</dbReference>
<evidence type="ECO:0000256" key="1">
    <source>
        <dbReference type="ARBA" id="ARBA00022516"/>
    </source>
</evidence>
<dbReference type="InterPro" id="IPR056729">
    <property type="entry name" value="GMPPB_C"/>
</dbReference>
<evidence type="ECO:0000259" key="9">
    <source>
        <dbReference type="Pfam" id="PF25087"/>
    </source>
</evidence>
<dbReference type="Gene3D" id="2.160.10.10">
    <property type="entry name" value="Hexapeptide repeat proteins"/>
    <property type="match status" value="1"/>
</dbReference>
<dbReference type="HAMAP" id="MF_00523">
    <property type="entry name" value="LpxD"/>
    <property type="match status" value="1"/>
</dbReference>
<dbReference type="PANTHER" id="PTHR43378">
    <property type="entry name" value="UDP-3-O-ACYLGLUCOSAMINE N-ACYLTRANSFERASE"/>
    <property type="match status" value="1"/>
</dbReference>
<evidence type="ECO:0000256" key="7">
    <source>
        <dbReference type="HAMAP-Rule" id="MF_00523"/>
    </source>
</evidence>
<dbReference type="InterPro" id="IPR007691">
    <property type="entry name" value="LpxD"/>
</dbReference>
<dbReference type="Pfam" id="PF04613">
    <property type="entry name" value="LpxD"/>
    <property type="match status" value="1"/>
</dbReference>
<organism evidence="10 11">
    <name type="scientific">Chitinivorax tropicus</name>
    <dbReference type="NCBI Taxonomy" id="714531"/>
    <lineage>
        <taxon>Bacteria</taxon>
        <taxon>Pseudomonadati</taxon>
        <taxon>Pseudomonadota</taxon>
        <taxon>Betaproteobacteria</taxon>
        <taxon>Chitinivorax</taxon>
    </lineage>
</organism>
<dbReference type="InterPro" id="IPR001451">
    <property type="entry name" value="Hexapep"/>
</dbReference>
<keyword evidence="2 7" id="KW-0441">Lipid A biosynthesis</keyword>
<feature type="active site" description="Proton acceptor" evidence="7">
    <location>
        <position position="240"/>
    </location>
</feature>
<evidence type="ECO:0000313" key="11">
    <source>
        <dbReference type="Proteomes" id="UP000575898"/>
    </source>
</evidence>
<dbReference type="Gene3D" id="3.40.1390.10">
    <property type="entry name" value="MurE/MurF, N-terminal domain"/>
    <property type="match status" value="1"/>
</dbReference>
<dbReference type="Pfam" id="PF25087">
    <property type="entry name" value="GMPPB_C"/>
    <property type="match status" value="1"/>
</dbReference>
<dbReference type="PROSITE" id="PS00101">
    <property type="entry name" value="HEXAPEP_TRANSFERASES"/>
    <property type="match status" value="1"/>
</dbReference>
<keyword evidence="5 7" id="KW-0443">Lipid metabolism</keyword>
<evidence type="ECO:0000256" key="6">
    <source>
        <dbReference type="ARBA" id="ARBA00023315"/>
    </source>
</evidence>
<dbReference type="GO" id="GO:0009245">
    <property type="term" value="P:lipid A biosynthetic process"/>
    <property type="evidence" value="ECO:0007669"/>
    <property type="project" value="UniProtKB-UniRule"/>
</dbReference>
<comment type="catalytic activity">
    <reaction evidence="7">
        <text>a UDP-3-O-[(3R)-3-hydroxyacyl]-alpha-D-glucosamine + a (3R)-hydroxyacyl-[ACP] = a UDP-2-N,3-O-bis[(3R)-3-hydroxyacyl]-alpha-D-glucosamine + holo-[ACP] + H(+)</text>
        <dbReference type="Rhea" id="RHEA:53836"/>
        <dbReference type="Rhea" id="RHEA-COMP:9685"/>
        <dbReference type="Rhea" id="RHEA-COMP:9945"/>
        <dbReference type="ChEBI" id="CHEBI:15378"/>
        <dbReference type="ChEBI" id="CHEBI:64479"/>
        <dbReference type="ChEBI" id="CHEBI:78827"/>
        <dbReference type="ChEBI" id="CHEBI:137740"/>
        <dbReference type="ChEBI" id="CHEBI:137748"/>
        <dbReference type="EC" id="2.3.1.191"/>
    </reaction>
</comment>
<protein>
    <recommendedName>
        <fullName evidence="7">UDP-3-O-acylglucosamine N-acyltransferase</fullName>
        <ecNumber evidence="7">2.3.1.191</ecNumber>
    </recommendedName>
</protein>
<feature type="domain" description="Mannose-1-phosphate guanyltransferase C-terminal" evidence="9">
    <location>
        <begin position="100"/>
        <end position="179"/>
    </location>
</feature>